<reference evidence="2" key="2">
    <citation type="submission" date="2021-10" db="EMBL/GenBank/DDBJ databases">
        <title>Phylogenomics reveals ancestral predisposition of the termite-cultivated fungus Termitomyces towards a domesticated lifestyle.</title>
        <authorList>
            <person name="Auxier B."/>
            <person name="Grum-Grzhimaylo A."/>
            <person name="Cardenas M.E."/>
            <person name="Lodge J.D."/>
            <person name="Laessoe T."/>
            <person name="Pedersen O."/>
            <person name="Smith M.E."/>
            <person name="Kuyper T.W."/>
            <person name="Franco-Molano E.A."/>
            <person name="Baroni T.J."/>
            <person name="Aanen D.K."/>
        </authorList>
    </citation>
    <scope>NUCLEOTIDE SEQUENCE</scope>
    <source>
        <strain evidence="2">D49</strain>
    </source>
</reference>
<evidence type="ECO:0000256" key="1">
    <source>
        <dbReference type="SAM" id="MobiDB-lite"/>
    </source>
</evidence>
<feature type="region of interest" description="Disordered" evidence="1">
    <location>
        <begin position="228"/>
        <end position="268"/>
    </location>
</feature>
<dbReference type="Proteomes" id="UP000717328">
    <property type="component" value="Unassembled WGS sequence"/>
</dbReference>
<dbReference type="AlphaFoldDB" id="A0A9P7FZJ7"/>
<feature type="compositionally biased region" description="Acidic residues" evidence="1">
    <location>
        <begin position="232"/>
        <end position="248"/>
    </location>
</feature>
<comment type="caution">
    <text evidence="2">The sequence shown here is derived from an EMBL/GenBank/DDBJ whole genome shotgun (WGS) entry which is preliminary data.</text>
</comment>
<protein>
    <submittedName>
        <fullName evidence="2">Uncharacterized protein</fullName>
    </submittedName>
</protein>
<dbReference type="OrthoDB" id="6359816at2759"/>
<name>A0A9P7FZJ7_9AGAR</name>
<accession>A0A9P7FZJ7</accession>
<dbReference type="EMBL" id="JABCKI010005788">
    <property type="protein sequence ID" value="KAG5638002.1"/>
    <property type="molecule type" value="Genomic_DNA"/>
</dbReference>
<reference evidence="2" key="1">
    <citation type="submission" date="2021-02" db="EMBL/GenBank/DDBJ databases">
        <authorList>
            <person name="Nieuwenhuis M."/>
            <person name="Van De Peppel L.J.J."/>
        </authorList>
    </citation>
    <scope>NUCLEOTIDE SEQUENCE</scope>
    <source>
        <strain evidence="2">D49</strain>
    </source>
</reference>
<evidence type="ECO:0000313" key="2">
    <source>
        <dbReference type="EMBL" id="KAG5638002.1"/>
    </source>
</evidence>
<gene>
    <name evidence="2" type="ORF">H0H81_002270</name>
</gene>
<feature type="compositionally biased region" description="Basic and acidic residues" evidence="1">
    <location>
        <begin position="249"/>
        <end position="258"/>
    </location>
</feature>
<keyword evidence="3" id="KW-1185">Reference proteome</keyword>
<sequence>MDTSEPDQWSLGGNPSSITSFFKLPFVNGSSDKLIESPICTANCGLGWRFIIISTITPGELGTQQTKFQISFDQHSIAASKDLVLSSAIISFEKLVGPAQDTFPLSTRRPISRPVFLAEYSSLENFTGIATIQIKIKFNPSFTLTPSVPLATPKLQKVLESSLTGQDLGNTRFYLFTRRASKNVAFGPQLLFANSSLLEGHSETLGKLLDGKTPEAVKIVGQQLPSIREGSYDYDSDSDMESDHEDNDAENRKVDRSGIKFKRPGQPMTNSVSQNIAAHMDDSQVLFIPDISFTTYVYSSFAQSPA</sequence>
<proteinExistence type="predicted"/>
<organism evidence="2 3">
    <name type="scientific">Sphagnurus paluster</name>
    <dbReference type="NCBI Taxonomy" id="117069"/>
    <lineage>
        <taxon>Eukaryota</taxon>
        <taxon>Fungi</taxon>
        <taxon>Dikarya</taxon>
        <taxon>Basidiomycota</taxon>
        <taxon>Agaricomycotina</taxon>
        <taxon>Agaricomycetes</taxon>
        <taxon>Agaricomycetidae</taxon>
        <taxon>Agaricales</taxon>
        <taxon>Tricholomatineae</taxon>
        <taxon>Lyophyllaceae</taxon>
        <taxon>Sphagnurus</taxon>
    </lineage>
</organism>
<evidence type="ECO:0000313" key="3">
    <source>
        <dbReference type="Proteomes" id="UP000717328"/>
    </source>
</evidence>